<comment type="subcellular location">
    <subcellularLocation>
        <location evidence="1">Nucleus</location>
    </subcellularLocation>
</comment>
<accession>A0A2I4AWN2</accession>
<dbReference type="PANTHER" id="PTHR14396:SF10">
    <property type="entry name" value="CLASPIN"/>
    <property type="match status" value="1"/>
</dbReference>
<feature type="compositionally biased region" description="Basic and acidic residues" evidence="4">
    <location>
        <begin position="524"/>
        <end position="540"/>
    </location>
</feature>
<gene>
    <name evidence="6" type="primary">LOC106514900</name>
</gene>
<dbReference type="Proteomes" id="UP000192220">
    <property type="component" value="Unplaced"/>
</dbReference>
<name>A0A2I4AWN2_AUSLI</name>
<organism evidence="5 6">
    <name type="scientific">Austrofundulus limnaeus</name>
    <name type="common">Annual killifish</name>
    <dbReference type="NCBI Taxonomy" id="52670"/>
    <lineage>
        <taxon>Eukaryota</taxon>
        <taxon>Metazoa</taxon>
        <taxon>Chordata</taxon>
        <taxon>Craniata</taxon>
        <taxon>Vertebrata</taxon>
        <taxon>Euteleostomi</taxon>
        <taxon>Actinopterygii</taxon>
        <taxon>Neopterygii</taxon>
        <taxon>Teleostei</taxon>
        <taxon>Neoteleostei</taxon>
        <taxon>Acanthomorphata</taxon>
        <taxon>Ovalentaria</taxon>
        <taxon>Atherinomorphae</taxon>
        <taxon>Cyprinodontiformes</taxon>
        <taxon>Rivulidae</taxon>
        <taxon>Austrofundulus</taxon>
    </lineage>
</organism>
<feature type="compositionally biased region" description="Basic and acidic residues" evidence="4">
    <location>
        <begin position="127"/>
        <end position="141"/>
    </location>
</feature>
<evidence type="ECO:0000256" key="4">
    <source>
        <dbReference type="SAM" id="MobiDB-lite"/>
    </source>
</evidence>
<evidence type="ECO:0000313" key="5">
    <source>
        <dbReference type="Proteomes" id="UP000192220"/>
    </source>
</evidence>
<dbReference type="GO" id="GO:0010997">
    <property type="term" value="F:anaphase-promoting complex binding"/>
    <property type="evidence" value="ECO:0007669"/>
    <property type="project" value="TreeGrafter"/>
</dbReference>
<feature type="compositionally biased region" description="Low complexity" evidence="4">
    <location>
        <begin position="83"/>
        <end position="92"/>
    </location>
</feature>
<evidence type="ECO:0000256" key="2">
    <source>
        <dbReference type="ARBA" id="ARBA00022553"/>
    </source>
</evidence>
<dbReference type="GeneID" id="106514900"/>
<feature type="compositionally biased region" description="Basic and acidic residues" evidence="4">
    <location>
        <begin position="475"/>
        <end position="487"/>
    </location>
</feature>
<dbReference type="GO" id="GO:0005634">
    <property type="term" value="C:nucleus"/>
    <property type="evidence" value="ECO:0007669"/>
    <property type="project" value="UniProtKB-SubCell"/>
</dbReference>
<feature type="compositionally biased region" description="Basic and acidic residues" evidence="4">
    <location>
        <begin position="148"/>
        <end position="159"/>
    </location>
</feature>
<feature type="compositionally biased region" description="Acidic residues" evidence="4">
    <location>
        <begin position="541"/>
        <end position="581"/>
    </location>
</feature>
<feature type="compositionally biased region" description="Basic and acidic residues" evidence="4">
    <location>
        <begin position="40"/>
        <end position="49"/>
    </location>
</feature>
<dbReference type="InParanoid" id="A0A2I4AWN2"/>
<feature type="compositionally biased region" description="Low complexity" evidence="4">
    <location>
        <begin position="189"/>
        <end position="198"/>
    </location>
</feature>
<proteinExistence type="predicted"/>
<dbReference type="GO" id="GO:0033314">
    <property type="term" value="P:mitotic DNA replication checkpoint signaling"/>
    <property type="evidence" value="ECO:0007669"/>
    <property type="project" value="TreeGrafter"/>
</dbReference>
<feature type="compositionally biased region" description="Basic and acidic residues" evidence="4">
    <location>
        <begin position="239"/>
        <end position="269"/>
    </location>
</feature>
<dbReference type="RefSeq" id="XP_013859885.1">
    <property type="nucleotide sequence ID" value="XM_014004431.1"/>
</dbReference>
<feature type="region of interest" description="Disordered" evidence="4">
    <location>
        <begin position="475"/>
        <end position="641"/>
    </location>
</feature>
<evidence type="ECO:0000313" key="6">
    <source>
        <dbReference type="RefSeq" id="XP_013859885.1"/>
    </source>
</evidence>
<keyword evidence="2" id="KW-0597">Phosphoprotein</keyword>
<evidence type="ECO:0000256" key="3">
    <source>
        <dbReference type="ARBA" id="ARBA00023242"/>
    </source>
</evidence>
<dbReference type="OrthoDB" id="5859781at2759"/>
<keyword evidence="5" id="KW-1185">Reference proteome</keyword>
<feature type="region of interest" description="Disordered" evidence="4">
    <location>
        <begin position="1"/>
        <end position="297"/>
    </location>
</feature>
<reference evidence="6" key="1">
    <citation type="submission" date="2025-08" db="UniProtKB">
        <authorList>
            <consortium name="RefSeq"/>
        </authorList>
    </citation>
    <scope>IDENTIFICATION</scope>
</reference>
<dbReference type="STRING" id="52670.A0A2I4AWN2"/>
<protein>
    <submittedName>
        <fullName evidence="6">Claspin</fullName>
    </submittedName>
</protein>
<dbReference type="KEGG" id="alim:106514900"/>
<evidence type="ECO:0000256" key="1">
    <source>
        <dbReference type="ARBA" id="ARBA00004123"/>
    </source>
</evidence>
<feature type="compositionally biased region" description="Acidic residues" evidence="4">
    <location>
        <begin position="229"/>
        <end position="238"/>
    </location>
</feature>
<feature type="non-terminal residue" evidence="6">
    <location>
        <position position="691"/>
    </location>
</feature>
<feature type="compositionally biased region" description="Basic and acidic residues" evidence="4">
    <location>
        <begin position="102"/>
        <end position="111"/>
    </location>
</feature>
<feature type="compositionally biased region" description="Acidic residues" evidence="4">
    <location>
        <begin position="199"/>
        <end position="209"/>
    </location>
</feature>
<dbReference type="PANTHER" id="PTHR14396">
    <property type="entry name" value="CLASPIN"/>
    <property type="match status" value="1"/>
</dbReference>
<sequence length="691" mass="76703">MSLVPTHQQAEGLPASVLTAPESDSDSGMSSPAEEAVAETGDKQDHRPDSDDDDDITAHRKPRRNAIRDSDSEEEEPGKSLNVAEALLLSLSTEEEVEAEEQEARREDGGVKKSRRVALAPEDSEEDRTGGEEEVKKEERKKSRRHQEKKEKRSRVVEKLKKKKKEERFCEQDEATPLPRTLNDSGCPLGDTDLFDTGLGDDEEDEESLDAIRAAVKQKLKRHEGPGLQEEDEEEEEVPEKPQRVERRAARASREAMKQLHSESQRLVRESTLGLPYHLPEPKTIDQFYKRRNRPDGPAMALLKSMKYSEMMMEAPPPVDTEHEAPPPLEVSSNQIQPLLEPAATSSPLQENPGLDPEPDSGPMLYLSESLQESPGAADPTPRPDQVLPTEPLPDPDPVLEPSKPKRDKLTRLKELGLDPPPVAKLCPDDGAFVQLEAPQTNPGVEALKQRYLRHLHTPGRPAAERTLQLTVVRKDSAPSGQEELRSESLAVTIKEGPEESGATKPGEKLLTLKQRLQLAMAQRRKEERARRAELHRLDNEDCDEEEEEEEEMTDESEEEEGVEDLLGGGEEEEVKEEEEGVAQRVRSPPSAVQNPDLVNTDGTLILFPGSSCSRTGDGVRKSGPPGLDGSSKTEEEDSLSLMKDNSFELVGSMITSYQPINNQRSTGRGVSNFSAFRSPSPCFFRPSFLG</sequence>
<feature type="region of interest" description="Disordered" evidence="4">
    <location>
        <begin position="312"/>
        <end position="423"/>
    </location>
</feature>
<feature type="compositionally biased region" description="Basic and acidic residues" evidence="4">
    <location>
        <begin position="403"/>
        <end position="417"/>
    </location>
</feature>
<dbReference type="InterPro" id="IPR024146">
    <property type="entry name" value="Claspin"/>
</dbReference>
<feature type="compositionally biased region" description="Polar residues" evidence="4">
    <location>
        <begin position="591"/>
        <end position="603"/>
    </location>
</feature>
<dbReference type="GO" id="GO:0007095">
    <property type="term" value="P:mitotic G2 DNA damage checkpoint signaling"/>
    <property type="evidence" value="ECO:0007669"/>
    <property type="project" value="TreeGrafter"/>
</dbReference>
<dbReference type="AlphaFoldDB" id="A0A2I4AWN2"/>
<keyword evidence="3" id="KW-0539">Nucleus</keyword>